<reference evidence="2 3" key="1">
    <citation type="submission" date="2016-07" db="EMBL/GenBank/DDBJ databases">
        <title>Pervasive Adenine N6-methylation of Active Genes in Fungi.</title>
        <authorList>
            <consortium name="DOE Joint Genome Institute"/>
            <person name="Mondo S.J."/>
            <person name="Dannebaum R.O."/>
            <person name="Kuo R.C."/>
            <person name="Labutti K."/>
            <person name="Haridas S."/>
            <person name="Kuo A."/>
            <person name="Salamov A."/>
            <person name="Ahrendt S.R."/>
            <person name="Lipzen A."/>
            <person name="Sullivan W."/>
            <person name="Andreopoulos W.B."/>
            <person name="Clum A."/>
            <person name="Lindquist E."/>
            <person name="Daum C."/>
            <person name="Ramamoorthy G.K."/>
            <person name="Gryganskyi A."/>
            <person name="Culley D."/>
            <person name="Magnuson J.K."/>
            <person name="James T.Y."/>
            <person name="O'Malley M.A."/>
            <person name="Stajich J.E."/>
            <person name="Spatafora J.W."/>
            <person name="Visel A."/>
            <person name="Grigoriev I.V."/>
        </authorList>
    </citation>
    <scope>NUCLEOTIDE SEQUENCE [LARGE SCALE GENOMIC DNA]</scope>
    <source>
        <strain evidence="2 3">PL171</strain>
    </source>
</reference>
<protein>
    <recommendedName>
        <fullName evidence="1">GH18 domain-containing protein</fullName>
    </recommendedName>
</protein>
<dbReference type="EMBL" id="MCFL01000015">
    <property type="protein sequence ID" value="ORZ36862.1"/>
    <property type="molecule type" value="Genomic_DNA"/>
</dbReference>
<dbReference type="InterPro" id="IPR001223">
    <property type="entry name" value="Glyco_hydro18_cat"/>
</dbReference>
<sequence>MISTATTTKPAAGTVTSAVTPVAVVRGRVLAIHIDPLRLPTSNAPLATLPMADVTHVIYAGGMLSANGELDVVSTAARDLPTLADKSGTLRRRNPNFLAILSIPIDSSPEWVRAIDTPEERARFASSAMLWLTRNNMDGLDLSLHLEKATPEHLANVTILATILRDALAALTNWQVRRLPMQLSMTATEDVLLNKLNLIKLAPLIDGLYIRPNDVSQVKQLTHLAPGASAARLAAALTKASLSTSLATATVPLLAAKFSGASGSAMVGTPTPAPPALVYLTDAACNPRAIGGLPIYDTREVAGIMYHPGSKGKEWVSMETVESARAKAEMRGVGGCIVWFGEQLVIEGGERGEVEILEAVRGGLKGNGLVA</sequence>
<dbReference type="InterPro" id="IPR050314">
    <property type="entry name" value="Glycosyl_Hydrlase_18"/>
</dbReference>
<dbReference type="Proteomes" id="UP000193411">
    <property type="component" value="Unassembled WGS sequence"/>
</dbReference>
<accession>A0A1Y2HUP6</accession>
<name>A0A1Y2HUP6_9FUNG</name>
<dbReference type="PANTHER" id="PTHR11177:SF317">
    <property type="entry name" value="CHITINASE 12-RELATED"/>
    <property type="match status" value="1"/>
</dbReference>
<dbReference type="GO" id="GO:0006032">
    <property type="term" value="P:chitin catabolic process"/>
    <property type="evidence" value="ECO:0007669"/>
    <property type="project" value="TreeGrafter"/>
</dbReference>
<dbReference type="GO" id="GO:0008061">
    <property type="term" value="F:chitin binding"/>
    <property type="evidence" value="ECO:0007669"/>
    <property type="project" value="TreeGrafter"/>
</dbReference>
<dbReference type="Gene3D" id="3.10.50.10">
    <property type="match status" value="1"/>
</dbReference>
<dbReference type="Pfam" id="PF00704">
    <property type="entry name" value="Glyco_hydro_18"/>
    <property type="match status" value="1"/>
</dbReference>
<dbReference type="InterPro" id="IPR029070">
    <property type="entry name" value="Chitinase_insertion_sf"/>
</dbReference>
<dbReference type="GO" id="GO:0005576">
    <property type="term" value="C:extracellular region"/>
    <property type="evidence" value="ECO:0007669"/>
    <property type="project" value="TreeGrafter"/>
</dbReference>
<feature type="domain" description="GH18" evidence="1">
    <location>
        <begin position="28"/>
        <end position="367"/>
    </location>
</feature>
<dbReference type="InterPro" id="IPR017853">
    <property type="entry name" value="GH"/>
</dbReference>
<evidence type="ECO:0000313" key="3">
    <source>
        <dbReference type="Proteomes" id="UP000193411"/>
    </source>
</evidence>
<evidence type="ECO:0000313" key="2">
    <source>
        <dbReference type="EMBL" id="ORZ36862.1"/>
    </source>
</evidence>
<keyword evidence="3" id="KW-1185">Reference proteome</keyword>
<evidence type="ECO:0000259" key="1">
    <source>
        <dbReference type="PROSITE" id="PS51910"/>
    </source>
</evidence>
<dbReference type="AlphaFoldDB" id="A0A1Y2HUP6"/>
<dbReference type="Gene3D" id="3.20.20.80">
    <property type="entry name" value="Glycosidases"/>
    <property type="match status" value="1"/>
</dbReference>
<proteinExistence type="predicted"/>
<dbReference type="PANTHER" id="PTHR11177">
    <property type="entry name" value="CHITINASE"/>
    <property type="match status" value="1"/>
</dbReference>
<dbReference type="OrthoDB" id="73875at2759"/>
<organism evidence="2 3">
    <name type="scientific">Catenaria anguillulae PL171</name>
    <dbReference type="NCBI Taxonomy" id="765915"/>
    <lineage>
        <taxon>Eukaryota</taxon>
        <taxon>Fungi</taxon>
        <taxon>Fungi incertae sedis</taxon>
        <taxon>Blastocladiomycota</taxon>
        <taxon>Blastocladiomycetes</taxon>
        <taxon>Blastocladiales</taxon>
        <taxon>Catenariaceae</taxon>
        <taxon>Catenaria</taxon>
    </lineage>
</organism>
<dbReference type="SUPFAM" id="SSF51445">
    <property type="entry name" value="(Trans)glycosidases"/>
    <property type="match status" value="1"/>
</dbReference>
<comment type="caution">
    <text evidence="2">The sequence shown here is derived from an EMBL/GenBank/DDBJ whole genome shotgun (WGS) entry which is preliminary data.</text>
</comment>
<dbReference type="GO" id="GO:0005975">
    <property type="term" value="P:carbohydrate metabolic process"/>
    <property type="evidence" value="ECO:0007669"/>
    <property type="project" value="InterPro"/>
</dbReference>
<dbReference type="GO" id="GO:0004568">
    <property type="term" value="F:chitinase activity"/>
    <property type="evidence" value="ECO:0007669"/>
    <property type="project" value="TreeGrafter"/>
</dbReference>
<dbReference type="PROSITE" id="PS51910">
    <property type="entry name" value="GH18_2"/>
    <property type="match status" value="1"/>
</dbReference>
<gene>
    <name evidence="2" type="ORF">BCR44DRAFT_1431898</name>
</gene>